<evidence type="ECO:0000256" key="1">
    <source>
        <dbReference type="SAM" id="MobiDB-lite"/>
    </source>
</evidence>
<dbReference type="InterPro" id="IPR020362">
    <property type="entry name" value="Tail_accessory_Gp4"/>
</dbReference>
<reference evidence="3" key="1">
    <citation type="submission" date="2018-10" db="EMBL/GenBank/DDBJ databases">
        <authorList>
            <person name="Olsen N.S."/>
            <person name="Kot W."/>
            <person name="Hansen L.H."/>
        </authorList>
    </citation>
    <scope>NUCLEOTIDE SEQUENCE [LARGE SCALE GENOMIC DNA]</scope>
</reference>
<dbReference type="EMBL" id="MK105855">
    <property type="protein sequence ID" value="AZF88659.1"/>
    <property type="molecule type" value="Genomic_DNA"/>
</dbReference>
<sequence>MATLQKIVFVNFGLRKAGFSDDTMLSPPTPQQIQDALEDLDLYMREFHNDVKETPYIFAADLDAIDGSDDSGLDEKYLTAIGYQLAIRIIDDAQRDVPNGIAARAGRAMRALKTALWEPTDLKRRNDMPTGEGNKTWNPAGRFYYDGSDK</sequence>
<dbReference type="KEGG" id="vg:55008204"/>
<dbReference type="InterPro" id="IPR038258">
    <property type="entry name" value="Gp4_sf"/>
</dbReference>
<organism evidence="2 3">
    <name type="scientific">Escherichia phage Skarpretter</name>
    <dbReference type="NCBI Taxonomy" id="2488654"/>
    <lineage>
        <taxon>Viruses</taxon>
        <taxon>Duplodnaviria</taxon>
        <taxon>Heunggongvirae</taxon>
        <taxon>Uroviricota</taxon>
        <taxon>Caudoviricetes</taxon>
        <taxon>Skarprettervirus</taxon>
        <taxon>Skarprettervirus skarpretter</taxon>
    </lineage>
</organism>
<evidence type="ECO:0000313" key="3">
    <source>
        <dbReference type="Proteomes" id="UP000279721"/>
    </source>
</evidence>
<dbReference type="Proteomes" id="UP000279721">
    <property type="component" value="Segment"/>
</dbReference>
<proteinExistence type="predicted"/>
<feature type="region of interest" description="Disordered" evidence="1">
    <location>
        <begin position="123"/>
        <end position="150"/>
    </location>
</feature>
<accession>A0A3G8F5G2</accession>
<protein>
    <submittedName>
        <fullName evidence="2">Tail accessory factor</fullName>
    </submittedName>
</protein>
<dbReference type="RefSeq" id="YP_009816892.1">
    <property type="nucleotide sequence ID" value="NC_048112.1"/>
</dbReference>
<dbReference type="GeneID" id="55008204"/>
<dbReference type="Pfam" id="PF11650">
    <property type="entry name" value="P22_Tail-4"/>
    <property type="match status" value="1"/>
</dbReference>
<dbReference type="Gene3D" id="1.10.3230.20">
    <property type="entry name" value="P22 tail accessory factor (Gp4)"/>
    <property type="match status" value="1"/>
</dbReference>
<name>A0A3G8F5G2_9CAUD</name>
<keyword evidence="3" id="KW-1185">Reference proteome</keyword>
<evidence type="ECO:0000313" key="2">
    <source>
        <dbReference type="EMBL" id="AZF88659.1"/>
    </source>
</evidence>